<dbReference type="InterPro" id="IPR010982">
    <property type="entry name" value="Lambda_DNA-bd_dom_sf"/>
</dbReference>
<dbReference type="PANTHER" id="PTHR47485">
    <property type="entry name" value="THYLAKOID LUMENAL 17.4 KDA PROTEIN, CHLOROPLASTIC"/>
    <property type="match status" value="1"/>
</dbReference>
<dbReference type="Gene3D" id="1.10.260.40">
    <property type="entry name" value="lambda repressor-like DNA-binding domains"/>
    <property type="match status" value="1"/>
</dbReference>
<organism evidence="2 3">
    <name type="scientific">Haoranjiania flava</name>
    <dbReference type="NCBI Taxonomy" id="1856322"/>
    <lineage>
        <taxon>Bacteria</taxon>
        <taxon>Pseudomonadati</taxon>
        <taxon>Bacteroidota</taxon>
        <taxon>Chitinophagia</taxon>
        <taxon>Chitinophagales</taxon>
        <taxon>Chitinophagaceae</taxon>
        <taxon>Haoranjiania</taxon>
    </lineage>
</organism>
<accession>A0AAE3IQ16</accession>
<dbReference type="AlphaFoldDB" id="A0AAE3IQ16"/>
<protein>
    <submittedName>
        <fullName evidence="2">Pentapeptide repeat-containing protein</fullName>
    </submittedName>
</protein>
<feature type="domain" description="HTH cro/C1-type" evidence="1">
    <location>
        <begin position="10"/>
        <end position="64"/>
    </location>
</feature>
<sequence>MESKMIGSKIAEARRKINMSQAQLAARLFISQQAVGKWERGESMPDILTLGRLVEIFGVDLNYFSASINPAPGSAVKTPISTGVNAMDNPDETLEKPRKRRGWDMSLGNWVDADFSGLKNLQEKFSSSNIQRCKFIDADLSELILKNNHVVSNDFSDADMSNSHIQTSHLDNNVFKHCQLKETEFSLSHIKNCDFSGANFTGATFKSSVFEKNTITNAVWQHSFFIAMQIEDIIFNGALSNCYFANCAFKKVTFQDVILTNTFFKNNSYLKRIQFIDCKADNISYAFLKSGKADVSGISVINK</sequence>
<dbReference type="SUPFAM" id="SSF141571">
    <property type="entry name" value="Pentapeptide repeat-like"/>
    <property type="match status" value="1"/>
</dbReference>
<name>A0AAE3IQ16_9BACT</name>
<dbReference type="SUPFAM" id="SSF47413">
    <property type="entry name" value="lambda repressor-like DNA-binding domains"/>
    <property type="match status" value="1"/>
</dbReference>
<gene>
    <name evidence="2" type="ORF">OD355_12295</name>
</gene>
<keyword evidence="3" id="KW-1185">Reference proteome</keyword>
<evidence type="ECO:0000313" key="2">
    <source>
        <dbReference type="EMBL" id="MCU7695300.1"/>
    </source>
</evidence>
<dbReference type="Proteomes" id="UP001209317">
    <property type="component" value="Unassembled WGS sequence"/>
</dbReference>
<dbReference type="PANTHER" id="PTHR47485:SF1">
    <property type="entry name" value="THYLAKOID LUMENAL 17.4 KDA PROTEIN, CHLOROPLASTIC"/>
    <property type="match status" value="1"/>
</dbReference>
<proteinExistence type="predicted"/>
<dbReference type="Pfam" id="PF01381">
    <property type="entry name" value="HTH_3"/>
    <property type="match status" value="1"/>
</dbReference>
<evidence type="ECO:0000259" key="1">
    <source>
        <dbReference type="PROSITE" id="PS50943"/>
    </source>
</evidence>
<evidence type="ECO:0000313" key="3">
    <source>
        <dbReference type="Proteomes" id="UP001209317"/>
    </source>
</evidence>
<dbReference type="InterPro" id="IPR001387">
    <property type="entry name" value="Cro/C1-type_HTH"/>
</dbReference>
<reference evidence="2" key="1">
    <citation type="submission" date="2022-10" db="EMBL/GenBank/DDBJ databases">
        <authorList>
            <person name="Kim H.S."/>
            <person name="Kim J.-S."/>
            <person name="Suh M.K."/>
            <person name="Eom M.K."/>
            <person name="Lee J.-S."/>
        </authorList>
    </citation>
    <scope>NUCLEOTIDE SEQUENCE</scope>
    <source>
        <strain evidence="2">LIP-5</strain>
    </source>
</reference>
<comment type="caution">
    <text evidence="2">The sequence shown here is derived from an EMBL/GenBank/DDBJ whole genome shotgun (WGS) entry which is preliminary data.</text>
</comment>
<dbReference type="SMART" id="SM00530">
    <property type="entry name" value="HTH_XRE"/>
    <property type="match status" value="1"/>
</dbReference>
<dbReference type="CDD" id="cd00093">
    <property type="entry name" value="HTH_XRE"/>
    <property type="match status" value="1"/>
</dbReference>
<dbReference type="RefSeq" id="WP_263038788.1">
    <property type="nucleotide sequence ID" value="NZ_JAOTPL010000022.1"/>
</dbReference>
<dbReference type="Gene3D" id="2.160.20.80">
    <property type="entry name" value="E3 ubiquitin-protein ligase SopA"/>
    <property type="match status" value="1"/>
</dbReference>
<dbReference type="PROSITE" id="PS50943">
    <property type="entry name" value="HTH_CROC1"/>
    <property type="match status" value="1"/>
</dbReference>
<dbReference type="GO" id="GO:0003677">
    <property type="term" value="F:DNA binding"/>
    <property type="evidence" value="ECO:0007669"/>
    <property type="project" value="InterPro"/>
</dbReference>
<dbReference type="EMBL" id="JAOTPL010000022">
    <property type="protein sequence ID" value="MCU7695300.1"/>
    <property type="molecule type" value="Genomic_DNA"/>
</dbReference>